<evidence type="ECO:0000313" key="4">
    <source>
        <dbReference type="Proteomes" id="UP001314229"/>
    </source>
</evidence>
<feature type="transmembrane region" description="Helical" evidence="2">
    <location>
        <begin position="62"/>
        <end position="83"/>
    </location>
</feature>
<dbReference type="PANTHER" id="PTHR31020:SF1">
    <property type="entry name" value="TRANSMEMBRANE PROTEIN 174"/>
    <property type="match status" value="1"/>
</dbReference>
<evidence type="ECO:0000256" key="2">
    <source>
        <dbReference type="SAM" id="Phobius"/>
    </source>
</evidence>
<keyword evidence="4" id="KW-1185">Reference proteome</keyword>
<feature type="compositionally biased region" description="Basic and acidic residues" evidence="1">
    <location>
        <begin position="214"/>
        <end position="233"/>
    </location>
</feature>
<accession>A0AAV1NXR8</accession>
<dbReference type="AlphaFoldDB" id="A0AAV1NXR8"/>
<organism evidence="3 4">
    <name type="scientific">Scomber scombrus</name>
    <name type="common">Atlantic mackerel</name>
    <name type="synonym">Scomber vernalis</name>
    <dbReference type="NCBI Taxonomy" id="13677"/>
    <lineage>
        <taxon>Eukaryota</taxon>
        <taxon>Metazoa</taxon>
        <taxon>Chordata</taxon>
        <taxon>Craniata</taxon>
        <taxon>Vertebrata</taxon>
        <taxon>Euteleostomi</taxon>
        <taxon>Actinopterygii</taxon>
        <taxon>Neopterygii</taxon>
        <taxon>Teleostei</taxon>
        <taxon>Neoteleostei</taxon>
        <taxon>Acanthomorphata</taxon>
        <taxon>Pelagiaria</taxon>
        <taxon>Scombriformes</taxon>
        <taxon>Scombridae</taxon>
        <taxon>Scomber</taxon>
    </lineage>
</organism>
<protein>
    <submittedName>
        <fullName evidence="3">Transmembrane protein 174</fullName>
    </submittedName>
</protein>
<feature type="transmembrane region" description="Helical" evidence="2">
    <location>
        <begin position="95"/>
        <end position="117"/>
    </location>
</feature>
<gene>
    <name evidence="3" type="ORF">FSCOSCO3_A024288</name>
</gene>
<keyword evidence="2" id="KW-0472">Membrane</keyword>
<feature type="region of interest" description="Disordered" evidence="1">
    <location>
        <begin position="211"/>
        <end position="258"/>
    </location>
</feature>
<feature type="region of interest" description="Disordered" evidence="1">
    <location>
        <begin position="31"/>
        <end position="51"/>
    </location>
</feature>
<reference evidence="3 4" key="1">
    <citation type="submission" date="2024-01" db="EMBL/GenBank/DDBJ databases">
        <authorList>
            <person name="Alioto T."/>
            <person name="Alioto T."/>
            <person name="Gomez Garrido J."/>
        </authorList>
    </citation>
    <scope>NUCLEOTIDE SEQUENCE [LARGE SCALE GENOMIC DNA]</scope>
</reference>
<dbReference type="Pfam" id="PF15029">
    <property type="entry name" value="TMEM174"/>
    <property type="match status" value="1"/>
</dbReference>
<sequence length="258" mass="28098">MDQQVPQGFWTNILGQRSVVDTNGARNPTVILSGPHDHLGPPPPLPRQSDSLLDGEKTGATLLFSGVFITLVGITFTTMGWQRYQDNLSFEWPQLLGPILISVGCTFVLTSICKFGIISCWRSRQWDEDVLVMPVMEQTSAGHSFTLSGINQPIMLRGGTAMLCIPPPYNFITQEASQHCDFQPGSSVSAALPPLDAACCADNAAFTADEADGSDLRGSRIQKTEDERRRGEESGSAPAQPPAYEDICPSYSRQNLHI</sequence>
<evidence type="ECO:0000256" key="1">
    <source>
        <dbReference type="SAM" id="MobiDB-lite"/>
    </source>
</evidence>
<dbReference type="PANTHER" id="PTHR31020">
    <property type="entry name" value="TRANSMEMBRANE PROTEIN 174"/>
    <property type="match status" value="1"/>
</dbReference>
<keyword evidence="2 3" id="KW-0812">Transmembrane</keyword>
<evidence type="ECO:0000313" key="3">
    <source>
        <dbReference type="EMBL" id="CAK6963629.1"/>
    </source>
</evidence>
<comment type="caution">
    <text evidence="3">The sequence shown here is derived from an EMBL/GenBank/DDBJ whole genome shotgun (WGS) entry which is preliminary data.</text>
</comment>
<dbReference type="Proteomes" id="UP001314229">
    <property type="component" value="Unassembled WGS sequence"/>
</dbReference>
<dbReference type="EMBL" id="CAWUFR010000066">
    <property type="protein sequence ID" value="CAK6963629.1"/>
    <property type="molecule type" value="Genomic_DNA"/>
</dbReference>
<name>A0AAV1NXR8_SCOSC</name>
<keyword evidence="2" id="KW-1133">Transmembrane helix</keyword>
<dbReference type="InterPro" id="IPR027835">
    <property type="entry name" value="TMEM174"/>
</dbReference>
<proteinExistence type="predicted"/>